<dbReference type="PANTHER" id="PTHR11328">
    <property type="entry name" value="MAJOR FACILITATOR SUPERFAMILY DOMAIN-CONTAINING PROTEIN"/>
    <property type="match status" value="1"/>
</dbReference>
<sequence length="168" mass="18899">MKLTINEKIGFGAGDMAIAIVMMSLAMIITYFYTDVFGLKPVDLGILLFSVRILDAVIDPVVGTMTDITNTRWGKYRPWLLFMSIPFGISIWLMFTTPDTDYSVKLLWAWATYVLLTLTYTLIAIPYVSLISVITDDPQERLSANGYRFVMTKIAMFAVTIIVPLSAM</sequence>
<feature type="transmembrane region" description="Helical" evidence="2">
    <location>
        <begin position="146"/>
        <end position="167"/>
    </location>
</feature>
<accession>A0A8T3LME6</accession>
<protein>
    <submittedName>
        <fullName evidence="3">MFS transporter</fullName>
    </submittedName>
</protein>
<dbReference type="PANTHER" id="PTHR11328:SF24">
    <property type="entry name" value="MAJOR FACILITATOR SUPERFAMILY (MFS) PROFILE DOMAIN-CONTAINING PROTEIN"/>
    <property type="match status" value="1"/>
</dbReference>
<comment type="similarity">
    <text evidence="1">Belongs to the sodium:galactoside symporter (TC 2.A.2) family.</text>
</comment>
<keyword evidence="2" id="KW-0812">Transmembrane</keyword>
<name>A0A8T3LME6_ECOLX</name>
<reference evidence="3 4" key="1">
    <citation type="submission" date="2020-05" db="EMBL/GenBank/DDBJ databases">
        <title>Epidemiological investigations into extended-spectrum beta-lactam resistant Escherichia coli ST457 carried by Australian Silver gulls identified clonal lineages that cause ExPEC disease.</title>
        <authorList>
            <person name="Nesporova K."/>
            <person name="Wyrsch E.R."/>
            <person name="Valcek A."/>
            <person name="Bitar I."/>
            <person name="Chaw K."/>
            <person name="Harris P."/>
            <person name="Hrabak J."/>
            <person name="Djordjevic S.P."/>
            <person name="Dolejska M."/>
        </authorList>
    </citation>
    <scope>NUCLEOTIDE SEQUENCE [LARGE SCALE GENOMIC DNA]</scope>
    <source>
        <strain evidence="3 4">CE1966</strain>
    </source>
</reference>
<comment type="caution">
    <text evidence="3">The sequence shown here is derived from an EMBL/GenBank/DDBJ whole genome shotgun (WGS) entry which is preliminary data.</text>
</comment>
<feature type="non-terminal residue" evidence="3">
    <location>
        <position position="168"/>
    </location>
</feature>
<gene>
    <name evidence="3" type="ORF">HLX92_25815</name>
</gene>
<dbReference type="EMBL" id="JABFNF010000211">
    <property type="protein sequence ID" value="MBA1889546.1"/>
    <property type="molecule type" value="Genomic_DNA"/>
</dbReference>
<feature type="transmembrane region" description="Helical" evidence="2">
    <location>
        <begin position="45"/>
        <end position="66"/>
    </location>
</feature>
<dbReference type="GO" id="GO:0015293">
    <property type="term" value="F:symporter activity"/>
    <property type="evidence" value="ECO:0007669"/>
    <property type="project" value="InterPro"/>
</dbReference>
<dbReference type="Gene3D" id="1.20.1250.20">
    <property type="entry name" value="MFS general substrate transporter like domains"/>
    <property type="match status" value="1"/>
</dbReference>
<keyword evidence="2" id="KW-0472">Membrane</keyword>
<evidence type="ECO:0000313" key="3">
    <source>
        <dbReference type="EMBL" id="MBA1889546.1"/>
    </source>
</evidence>
<dbReference type="RefSeq" id="WP_181204185.1">
    <property type="nucleotide sequence ID" value="NZ_JABFNF010000211.1"/>
</dbReference>
<evidence type="ECO:0000313" key="4">
    <source>
        <dbReference type="Proteomes" id="UP000523197"/>
    </source>
</evidence>
<dbReference type="SUPFAM" id="SSF103473">
    <property type="entry name" value="MFS general substrate transporter"/>
    <property type="match status" value="1"/>
</dbReference>
<organism evidence="3 4">
    <name type="scientific">Escherichia coli</name>
    <dbReference type="NCBI Taxonomy" id="562"/>
    <lineage>
        <taxon>Bacteria</taxon>
        <taxon>Pseudomonadati</taxon>
        <taxon>Pseudomonadota</taxon>
        <taxon>Gammaproteobacteria</taxon>
        <taxon>Enterobacterales</taxon>
        <taxon>Enterobacteriaceae</taxon>
        <taxon>Escherichia</taxon>
    </lineage>
</organism>
<dbReference type="Proteomes" id="UP000523197">
    <property type="component" value="Unassembled WGS sequence"/>
</dbReference>
<feature type="transmembrane region" description="Helical" evidence="2">
    <location>
        <begin position="78"/>
        <end position="95"/>
    </location>
</feature>
<dbReference type="InterPro" id="IPR039672">
    <property type="entry name" value="MFS_2"/>
</dbReference>
<proteinExistence type="inferred from homology"/>
<dbReference type="InterPro" id="IPR036259">
    <property type="entry name" value="MFS_trans_sf"/>
</dbReference>
<evidence type="ECO:0000256" key="2">
    <source>
        <dbReference type="SAM" id="Phobius"/>
    </source>
</evidence>
<evidence type="ECO:0000256" key="1">
    <source>
        <dbReference type="ARBA" id="ARBA00009617"/>
    </source>
</evidence>
<keyword evidence="2" id="KW-1133">Transmembrane helix</keyword>
<dbReference type="Pfam" id="PF13347">
    <property type="entry name" value="MFS_2"/>
    <property type="match status" value="1"/>
</dbReference>
<feature type="transmembrane region" description="Helical" evidence="2">
    <location>
        <begin position="12"/>
        <end position="33"/>
    </location>
</feature>
<dbReference type="AlphaFoldDB" id="A0A8T3LME6"/>
<dbReference type="GO" id="GO:0008643">
    <property type="term" value="P:carbohydrate transport"/>
    <property type="evidence" value="ECO:0007669"/>
    <property type="project" value="InterPro"/>
</dbReference>
<feature type="transmembrane region" description="Helical" evidence="2">
    <location>
        <begin position="107"/>
        <end position="134"/>
    </location>
</feature>
<dbReference type="GO" id="GO:0005886">
    <property type="term" value="C:plasma membrane"/>
    <property type="evidence" value="ECO:0007669"/>
    <property type="project" value="TreeGrafter"/>
</dbReference>